<dbReference type="EMBL" id="JAMTCG010000001">
    <property type="protein sequence ID" value="MCP2159423.1"/>
    <property type="molecule type" value="Genomic_DNA"/>
</dbReference>
<evidence type="ECO:0000256" key="1">
    <source>
        <dbReference type="SAM" id="MobiDB-lite"/>
    </source>
</evidence>
<proteinExistence type="predicted"/>
<dbReference type="RefSeq" id="WP_253652994.1">
    <property type="nucleotide sequence ID" value="NZ_BAAAOE010000004.1"/>
</dbReference>
<keyword evidence="2" id="KW-0223">Dioxygenase</keyword>
<keyword evidence="2" id="KW-0560">Oxidoreductase</keyword>
<dbReference type="Proteomes" id="UP001205740">
    <property type="component" value="Unassembled WGS sequence"/>
</dbReference>
<dbReference type="SUPFAM" id="SSF51197">
    <property type="entry name" value="Clavaminate synthase-like"/>
    <property type="match status" value="1"/>
</dbReference>
<comment type="caution">
    <text evidence="2">The sequence shown here is derived from an EMBL/GenBank/DDBJ whole genome shotgun (WGS) entry which is preliminary data.</text>
</comment>
<dbReference type="PANTHER" id="PTHR20883">
    <property type="entry name" value="PHYTANOYL-COA DIOXYGENASE DOMAIN CONTAINING 1"/>
    <property type="match status" value="1"/>
</dbReference>
<dbReference type="PANTHER" id="PTHR20883:SF49">
    <property type="entry name" value="PHYTANOYL-COA DIOXYGENASE"/>
    <property type="match status" value="1"/>
</dbReference>
<feature type="region of interest" description="Disordered" evidence="1">
    <location>
        <begin position="1"/>
        <end position="25"/>
    </location>
</feature>
<organism evidence="2 3">
    <name type="scientific">Williamsia serinedens</name>
    <dbReference type="NCBI Taxonomy" id="391736"/>
    <lineage>
        <taxon>Bacteria</taxon>
        <taxon>Bacillati</taxon>
        <taxon>Actinomycetota</taxon>
        <taxon>Actinomycetes</taxon>
        <taxon>Mycobacteriales</taxon>
        <taxon>Nocardiaceae</taxon>
        <taxon>Williamsia</taxon>
    </lineage>
</organism>
<evidence type="ECO:0000313" key="2">
    <source>
        <dbReference type="EMBL" id="MCP2159423.1"/>
    </source>
</evidence>
<accession>A0ABT1GYR6</accession>
<dbReference type="Pfam" id="PF05721">
    <property type="entry name" value="PhyH"/>
    <property type="match status" value="1"/>
</dbReference>
<name>A0ABT1GYR6_9NOCA</name>
<sequence>MALSDPTTNDRLPEQNRGGGIDQDWAGDDQDWWDWYVTLAANDAVPADLVDGPGLPDVAPASDEQVERELAEPYDLDPTVVEAFARDAFVRLPGVLSPAVVRRLAERLEELLHAEHGDDVAGRFTALEQMWLHDDLMRAVALSPRIGGLAAALLGEPAVRLYHDNALSKEPGCGRTPWHHDAEHFPLQTTQAVTAWIPMSAIPGRMGPLSFARGRDVLAEVSDLEFDKVGTSYDEAVARRFVEREVAVEAGPFAVGDVSFHSALCFHTAGPNLTTQPRRALATTYFADGARVVDSPTLISGTWREFLPGIEPGGLAVSDLNPVVGRSA</sequence>
<dbReference type="Gene3D" id="2.60.120.620">
    <property type="entry name" value="q2cbj1_9rhob like domain"/>
    <property type="match status" value="1"/>
</dbReference>
<keyword evidence="3" id="KW-1185">Reference proteome</keyword>
<gene>
    <name evidence="2" type="ORF">LX12_000587</name>
</gene>
<dbReference type="InterPro" id="IPR008775">
    <property type="entry name" value="Phytyl_CoA_dOase-like"/>
</dbReference>
<dbReference type="GO" id="GO:0051213">
    <property type="term" value="F:dioxygenase activity"/>
    <property type="evidence" value="ECO:0007669"/>
    <property type="project" value="UniProtKB-KW"/>
</dbReference>
<reference evidence="2 3" key="1">
    <citation type="submission" date="2022-06" db="EMBL/GenBank/DDBJ databases">
        <title>Genomic Encyclopedia of Archaeal and Bacterial Type Strains, Phase II (KMG-II): from individual species to whole genera.</title>
        <authorList>
            <person name="Goeker M."/>
        </authorList>
    </citation>
    <scope>NUCLEOTIDE SEQUENCE [LARGE SCALE GENOMIC DNA]</scope>
    <source>
        <strain evidence="2 3">DSM 45037</strain>
    </source>
</reference>
<evidence type="ECO:0000313" key="3">
    <source>
        <dbReference type="Proteomes" id="UP001205740"/>
    </source>
</evidence>
<feature type="compositionally biased region" description="Polar residues" evidence="1">
    <location>
        <begin position="1"/>
        <end position="10"/>
    </location>
</feature>
<protein>
    <submittedName>
        <fullName evidence="2">Phytanoyl-CoA dioxygenase (PhyH)</fullName>
    </submittedName>
</protein>